<feature type="transmembrane region" description="Helical" evidence="1">
    <location>
        <begin position="119"/>
        <end position="140"/>
    </location>
</feature>
<proteinExistence type="predicted"/>
<feature type="transmembrane region" description="Helical" evidence="1">
    <location>
        <begin position="93"/>
        <end position="112"/>
    </location>
</feature>
<evidence type="ECO:0000313" key="3">
    <source>
        <dbReference type="Proteomes" id="UP000633509"/>
    </source>
</evidence>
<keyword evidence="1" id="KW-0812">Transmembrane</keyword>
<organism evidence="2 3">
    <name type="scientific">Nonomuraea angiospora</name>
    <dbReference type="NCBI Taxonomy" id="46172"/>
    <lineage>
        <taxon>Bacteria</taxon>
        <taxon>Bacillati</taxon>
        <taxon>Actinomycetota</taxon>
        <taxon>Actinomycetes</taxon>
        <taxon>Streptosporangiales</taxon>
        <taxon>Streptosporangiaceae</taxon>
        <taxon>Nonomuraea</taxon>
    </lineage>
</organism>
<dbReference type="Proteomes" id="UP000633509">
    <property type="component" value="Unassembled WGS sequence"/>
</dbReference>
<feature type="transmembrane region" description="Helical" evidence="1">
    <location>
        <begin position="146"/>
        <end position="165"/>
    </location>
</feature>
<comment type="caution">
    <text evidence="2">The sequence shown here is derived from an EMBL/GenBank/DDBJ whole genome shotgun (WGS) entry which is preliminary data.</text>
</comment>
<keyword evidence="1" id="KW-1133">Transmembrane helix</keyword>
<protein>
    <recommendedName>
        <fullName evidence="4">Integral membrane protein</fullName>
    </recommendedName>
</protein>
<evidence type="ECO:0000256" key="1">
    <source>
        <dbReference type="SAM" id="Phobius"/>
    </source>
</evidence>
<dbReference type="EMBL" id="JADBEK010000001">
    <property type="protein sequence ID" value="MBE1593843.1"/>
    <property type="molecule type" value="Genomic_DNA"/>
</dbReference>
<evidence type="ECO:0000313" key="2">
    <source>
        <dbReference type="EMBL" id="MBE1593843.1"/>
    </source>
</evidence>
<reference evidence="2 3" key="1">
    <citation type="submission" date="2020-10" db="EMBL/GenBank/DDBJ databases">
        <title>Sequencing the genomes of 1000 actinobacteria strains.</title>
        <authorList>
            <person name="Klenk H.-P."/>
        </authorList>
    </citation>
    <scope>NUCLEOTIDE SEQUENCE [LARGE SCALE GENOMIC DNA]</scope>
    <source>
        <strain evidence="2 3">DSM 43173</strain>
    </source>
</reference>
<name>A0ABR9MLP3_9ACTN</name>
<dbReference type="RefSeq" id="WP_225966534.1">
    <property type="nucleotide sequence ID" value="NZ_JADBEK010000001.1"/>
</dbReference>
<keyword evidence="1" id="KW-0472">Membrane</keyword>
<keyword evidence="3" id="KW-1185">Reference proteome</keyword>
<accession>A0ABR9MLP3</accession>
<feature type="transmembrane region" description="Helical" evidence="1">
    <location>
        <begin position="30"/>
        <end position="50"/>
    </location>
</feature>
<evidence type="ECO:0008006" key="4">
    <source>
        <dbReference type="Google" id="ProtNLM"/>
    </source>
</evidence>
<gene>
    <name evidence="2" type="ORF">H4W80_012101</name>
</gene>
<sequence length="175" mass="18399">MSMYEPQAPAHFQDGRAAEAPQRPANLTRAAYTAIAAATLNVISSIGIIVSGTQAIKEQIAANADMGSGPISPDDVDIQSDRFEGLQMIYSGLAYNTIFWSLVLILLAWLALRGGGAVRVFATIIVIFSVLFKVVGLFITLPTLTLVADVLVAVLGLAAAVFFFGSGGKAARQGR</sequence>